<dbReference type="AlphaFoldDB" id="A0A0K2TJ19"/>
<sequence length="19" mass="2193">MWPLITRYQPIGILFLGAC</sequence>
<dbReference type="PROSITE" id="PS51257">
    <property type="entry name" value="PROKAR_LIPOPROTEIN"/>
    <property type="match status" value="1"/>
</dbReference>
<proteinExistence type="predicted"/>
<dbReference type="EMBL" id="HACA01008449">
    <property type="protein sequence ID" value="CDW25810.1"/>
    <property type="molecule type" value="Transcribed_RNA"/>
</dbReference>
<reference evidence="1" key="1">
    <citation type="submission" date="2014-05" db="EMBL/GenBank/DDBJ databases">
        <authorList>
            <person name="Chronopoulou M."/>
        </authorList>
    </citation>
    <scope>NUCLEOTIDE SEQUENCE</scope>
    <source>
        <tissue evidence="1">Whole organism</tissue>
    </source>
</reference>
<accession>A0A0K2TJ19</accession>
<name>A0A0K2TJ19_LEPSM</name>
<organism evidence="1">
    <name type="scientific">Lepeophtheirus salmonis</name>
    <name type="common">Salmon louse</name>
    <name type="synonym">Caligus salmonis</name>
    <dbReference type="NCBI Taxonomy" id="72036"/>
    <lineage>
        <taxon>Eukaryota</taxon>
        <taxon>Metazoa</taxon>
        <taxon>Ecdysozoa</taxon>
        <taxon>Arthropoda</taxon>
        <taxon>Crustacea</taxon>
        <taxon>Multicrustacea</taxon>
        <taxon>Hexanauplia</taxon>
        <taxon>Copepoda</taxon>
        <taxon>Siphonostomatoida</taxon>
        <taxon>Caligidae</taxon>
        <taxon>Lepeophtheirus</taxon>
    </lineage>
</organism>
<evidence type="ECO:0000313" key="1">
    <source>
        <dbReference type="EMBL" id="CDW25810.1"/>
    </source>
</evidence>
<protein>
    <submittedName>
        <fullName evidence="1">Putative LOC101237786 [Hydra vulgaris]</fullName>
    </submittedName>
</protein>